<organism evidence="10 11">
    <name type="scientific">Mauremys mutica</name>
    <name type="common">yellowpond turtle</name>
    <dbReference type="NCBI Taxonomy" id="74926"/>
    <lineage>
        <taxon>Eukaryota</taxon>
        <taxon>Metazoa</taxon>
        <taxon>Chordata</taxon>
        <taxon>Craniata</taxon>
        <taxon>Vertebrata</taxon>
        <taxon>Euteleostomi</taxon>
        <taxon>Archelosauria</taxon>
        <taxon>Testudinata</taxon>
        <taxon>Testudines</taxon>
        <taxon>Cryptodira</taxon>
        <taxon>Durocryptodira</taxon>
        <taxon>Testudinoidea</taxon>
        <taxon>Geoemydidae</taxon>
        <taxon>Geoemydinae</taxon>
        <taxon>Mauremys</taxon>
    </lineage>
</organism>
<evidence type="ECO:0000256" key="7">
    <source>
        <dbReference type="ARBA" id="ARBA00023303"/>
    </source>
</evidence>
<keyword evidence="2" id="KW-0813">Transport</keyword>
<accession>A0A9D3XVS1</accession>
<dbReference type="PANTHER" id="PTHR10117:SF6">
    <property type="entry name" value="SHORT TRANSIENT RECEPTOR POTENTIAL CHANNEL 2"/>
    <property type="match status" value="1"/>
</dbReference>
<evidence type="ECO:0000256" key="1">
    <source>
        <dbReference type="ARBA" id="ARBA00004141"/>
    </source>
</evidence>
<keyword evidence="6 8" id="KW-0472">Membrane</keyword>
<dbReference type="PANTHER" id="PTHR10117">
    <property type="entry name" value="TRANSIENT RECEPTOR POTENTIAL CHANNEL"/>
    <property type="match status" value="1"/>
</dbReference>
<dbReference type="InterPro" id="IPR002153">
    <property type="entry name" value="TRPC_channel"/>
</dbReference>
<keyword evidence="5" id="KW-0406">Ion transport</keyword>
<keyword evidence="7" id="KW-0407">Ion channel</keyword>
<keyword evidence="3 8" id="KW-0812">Transmembrane</keyword>
<dbReference type="Pfam" id="PF00520">
    <property type="entry name" value="Ion_trans"/>
    <property type="match status" value="1"/>
</dbReference>
<evidence type="ECO:0000256" key="3">
    <source>
        <dbReference type="ARBA" id="ARBA00022692"/>
    </source>
</evidence>
<dbReference type="AlphaFoldDB" id="A0A9D3XVS1"/>
<evidence type="ECO:0000313" key="10">
    <source>
        <dbReference type="EMBL" id="KAH1187181.1"/>
    </source>
</evidence>
<dbReference type="EMBL" id="JAHDVG010000463">
    <property type="protein sequence ID" value="KAH1187181.1"/>
    <property type="molecule type" value="Genomic_DNA"/>
</dbReference>
<reference evidence="10" key="1">
    <citation type="submission" date="2021-09" db="EMBL/GenBank/DDBJ databases">
        <title>The genome of Mauremys mutica provides insights into the evolution of semi-aquatic lifestyle.</title>
        <authorList>
            <person name="Gong S."/>
            <person name="Gao Y."/>
        </authorList>
    </citation>
    <scope>NUCLEOTIDE SEQUENCE</scope>
    <source>
        <strain evidence="10">MM-2020</strain>
        <tissue evidence="10">Muscle</tissue>
    </source>
</reference>
<evidence type="ECO:0000256" key="8">
    <source>
        <dbReference type="SAM" id="Phobius"/>
    </source>
</evidence>
<dbReference type="GO" id="GO:0007338">
    <property type="term" value="P:single fertilization"/>
    <property type="evidence" value="ECO:0007669"/>
    <property type="project" value="TreeGrafter"/>
</dbReference>
<dbReference type="GO" id="GO:0051480">
    <property type="term" value="P:regulation of cytosolic calcium ion concentration"/>
    <property type="evidence" value="ECO:0007669"/>
    <property type="project" value="TreeGrafter"/>
</dbReference>
<dbReference type="GO" id="GO:0015279">
    <property type="term" value="F:store-operated calcium channel activity"/>
    <property type="evidence" value="ECO:0007669"/>
    <property type="project" value="TreeGrafter"/>
</dbReference>
<dbReference type="GO" id="GO:0070679">
    <property type="term" value="F:inositol 1,4,5 trisphosphate binding"/>
    <property type="evidence" value="ECO:0007669"/>
    <property type="project" value="TreeGrafter"/>
</dbReference>
<evidence type="ECO:0000256" key="4">
    <source>
        <dbReference type="ARBA" id="ARBA00022989"/>
    </source>
</evidence>
<keyword evidence="11" id="KW-1185">Reference proteome</keyword>
<evidence type="ECO:0000256" key="5">
    <source>
        <dbReference type="ARBA" id="ARBA00023065"/>
    </source>
</evidence>
<dbReference type="InterPro" id="IPR005821">
    <property type="entry name" value="Ion_trans_dom"/>
</dbReference>
<dbReference type="GO" id="GO:0005886">
    <property type="term" value="C:plasma membrane"/>
    <property type="evidence" value="ECO:0007669"/>
    <property type="project" value="TreeGrafter"/>
</dbReference>
<name>A0A9D3XVS1_9SAUR</name>
<feature type="transmembrane region" description="Helical" evidence="8">
    <location>
        <begin position="20"/>
        <end position="45"/>
    </location>
</feature>
<comment type="caution">
    <text evidence="10">The sequence shown here is derived from an EMBL/GenBank/DDBJ whole genome shotgun (WGS) entry which is preliminary data.</text>
</comment>
<sequence>MFGMEEYSVVDMPQYALVEFVGRALYGIFTIVMVIVLLNMLIAMITNSFQKIEVRAAGSPAGVRLHPGSPPWSRMTPWMMRTWSGSSPAPNSTCPTSGRA</sequence>
<keyword evidence="4 8" id="KW-1133">Transmembrane helix</keyword>
<evidence type="ECO:0000256" key="6">
    <source>
        <dbReference type="ARBA" id="ARBA00023136"/>
    </source>
</evidence>
<evidence type="ECO:0000259" key="9">
    <source>
        <dbReference type="Pfam" id="PF00520"/>
    </source>
</evidence>
<evidence type="ECO:0000256" key="2">
    <source>
        <dbReference type="ARBA" id="ARBA00022448"/>
    </source>
</evidence>
<proteinExistence type="predicted"/>
<protein>
    <recommendedName>
        <fullName evidence="9">Ion transport domain-containing protein</fullName>
    </recommendedName>
</protein>
<dbReference type="GO" id="GO:0034703">
    <property type="term" value="C:cation channel complex"/>
    <property type="evidence" value="ECO:0007669"/>
    <property type="project" value="TreeGrafter"/>
</dbReference>
<comment type="subcellular location">
    <subcellularLocation>
        <location evidence="1">Membrane</location>
        <topology evidence="1">Multi-pass membrane protein</topology>
    </subcellularLocation>
</comment>
<gene>
    <name evidence="10" type="ORF">KIL84_019930</name>
</gene>
<dbReference type="Proteomes" id="UP000827986">
    <property type="component" value="Unassembled WGS sequence"/>
</dbReference>
<feature type="domain" description="Ion transport" evidence="9">
    <location>
        <begin position="18"/>
        <end position="55"/>
    </location>
</feature>
<evidence type="ECO:0000313" key="11">
    <source>
        <dbReference type="Proteomes" id="UP000827986"/>
    </source>
</evidence>